<keyword evidence="1" id="KW-0472">Membrane</keyword>
<evidence type="ECO:0000313" key="2">
    <source>
        <dbReference type="EMBL" id="CAH3046541.1"/>
    </source>
</evidence>
<dbReference type="EMBL" id="CALNXI010000780">
    <property type="protein sequence ID" value="CAH3046541.1"/>
    <property type="molecule type" value="Genomic_DNA"/>
</dbReference>
<gene>
    <name evidence="2" type="ORF">PEVE_00041294</name>
</gene>
<reference evidence="2 3" key="1">
    <citation type="submission" date="2022-05" db="EMBL/GenBank/DDBJ databases">
        <authorList>
            <consortium name="Genoscope - CEA"/>
            <person name="William W."/>
        </authorList>
    </citation>
    <scope>NUCLEOTIDE SEQUENCE [LARGE SCALE GENOMIC DNA]</scope>
</reference>
<feature type="transmembrane region" description="Helical" evidence="1">
    <location>
        <begin position="26"/>
        <end position="49"/>
    </location>
</feature>
<name>A0ABN8NCG8_9CNID</name>
<keyword evidence="1" id="KW-0812">Transmembrane</keyword>
<protein>
    <submittedName>
        <fullName evidence="2">Uncharacterized protein</fullName>
    </submittedName>
</protein>
<keyword evidence="1" id="KW-1133">Transmembrane helix</keyword>
<keyword evidence="3" id="KW-1185">Reference proteome</keyword>
<evidence type="ECO:0000256" key="1">
    <source>
        <dbReference type="SAM" id="Phobius"/>
    </source>
</evidence>
<dbReference type="Proteomes" id="UP001159427">
    <property type="component" value="Unassembled WGS sequence"/>
</dbReference>
<evidence type="ECO:0000313" key="3">
    <source>
        <dbReference type="Proteomes" id="UP001159427"/>
    </source>
</evidence>
<accession>A0ABN8NCG8</accession>
<organism evidence="2 3">
    <name type="scientific">Porites evermanni</name>
    <dbReference type="NCBI Taxonomy" id="104178"/>
    <lineage>
        <taxon>Eukaryota</taxon>
        <taxon>Metazoa</taxon>
        <taxon>Cnidaria</taxon>
        <taxon>Anthozoa</taxon>
        <taxon>Hexacorallia</taxon>
        <taxon>Scleractinia</taxon>
        <taxon>Fungiina</taxon>
        <taxon>Poritidae</taxon>
        <taxon>Porites</taxon>
    </lineage>
</organism>
<proteinExistence type="predicted"/>
<comment type="caution">
    <text evidence="2">The sequence shown here is derived from an EMBL/GenBank/DDBJ whole genome shotgun (WGS) entry which is preliminary data.</text>
</comment>
<sequence length="205" mass="23018">MIPDFFCRGWNAVRVRFWSIGYKKRIVLQGGIVICIALALFLVWTSLFADLADLDITQKLEGNGSTIWDKWVEEKGLKSIGDIWDGCDPSKPRKKIGKVVIHYDSKLKRVIATAVSNFTAKFSLHGGAVHILAKFRGHTLYDVEHDICKLNADTFSCPMHKDSKPSTVDVHHACLCKTLGEYYASAKLLNEKEECLGMTESDIIL</sequence>